<dbReference type="EMBL" id="JANIEX010000304">
    <property type="protein sequence ID" value="KAJ3569152.1"/>
    <property type="molecule type" value="Genomic_DNA"/>
</dbReference>
<comment type="caution">
    <text evidence="2">The sequence shown here is derived from an EMBL/GenBank/DDBJ whole genome shotgun (WGS) entry which is preliminary data.</text>
</comment>
<organism evidence="2 3">
    <name type="scientific">Leucocoprinus birnbaumii</name>
    <dbReference type="NCBI Taxonomy" id="56174"/>
    <lineage>
        <taxon>Eukaryota</taxon>
        <taxon>Fungi</taxon>
        <taxon>Dikarya</taxon>
        <taxon>Basidiomycota</taxon>
        <taxon>Agaricomycotina</taxon>
        <taxon>Agaricomycetes</taxon>
        <taxon>Agaricomycetidae</taxon>
        <taxon>Agaricales</taxon>
        <taxon>Agaricineae</taxon>
        <taxon>Agaricaceae</taxon>
        <taxon>Leucocoprinus</taxon>
    </lineage>
</organism>
<accession>A0AAD5YS30</accession>
<name>A0AAD5YS30_9AGAR</name>
<gene>
    <name evidence="2" type="ORF">NP233_g5247</name>
</gene>
<reference evidence="2" key="1">
    <citation type="submission" date="2022-07" db="EMBL/GenBank/DDBJ databases">
        <title>Genome Sequence of Leucocoprinus birnbaumii.</title>
        <authorList>
            <person name="Buettner E."/>
        </authorList>
    </citation>
    <scope>NUCLEOTIDE SEQUENCE</scope>
    <source>
        <strain evidence="2">VT141</strain>
    </source>
</reference>
<dbReference type="AlphaFoldDB" id="A0AAD5YS30"/>
<evidence type="ECO:0000256" key="1">
    <source>
        <dbReference type="SAM" id="MobiDB-lite"/>
    </source>
</evidence>
<sequence length="314" mass="33866">MFPHRSVTPDPLNLPNSPPSSSQVVAAILCGDACIPSHPITDKLQQSPAISVATTSYAADYSPTKDKTAALIQHLNNLTETLRAWVASDNNWENPDDVPALARQVFDLIWVAWTVPGLMDLSITSNGLLFAREWAILFTGPDSAKVSGNKTTPKPTQLSPHCPPPPPKQQSYTAVAKSALSLVKLTKMMPDLEPECIVAMHRAAEPSPDNCRKAYEGILLSANQVVTDDEIIIITASIRKALNSPEAQASLPRSKSYIKILNVPCFISNGSARVAITPTVIRNAMVKSPMVSLFDLTSTPHVMRASPTSNTLIV</sequence>
<feature type="region of interest" description="Disordered" evidence="1">
    <location>
        <begin position="145"/>
        <end position="170"/>
    </location>
</feature>
<proteinExistence type="predicted"/>
<evidence type="ECO:0000313" key="2">
    <source>
        <dbReference type="EMBL" id="KAJ3569152.1"/>
    </source>
</evidence>
<protein>
    <submittedName>
        <fullName evidence="2">Uncharacterized protein</fullName>
    </submittedName>
</protein>
<dbReference type="Proteomes" id="UP001213000">
    <property type="component" value="Unassembled WGS sequence"/>
</dbReference>
<evidence type="ECO:0000313" key="3">
    <source>
        <dbReference type="Proteomes" id="UP001213000"/>
    </source>
</evidence>
<feature type="compositionally biased region" description="Polar residues" evidence="1">
    <location>
        <begin position="146"/>
        <end position="159"/>
    </location>
</feature>
<keyword evidence="3" id="KW-1185">Reference proteome</keyword>